<evidence type="ECO:0000313" key="1">
    <source>
        <dbReference type="EMBL" id="GAA4294266.1"/>
    </source>
</evidence>
<organism evidence="1 2">
    <name type="scientific">Streptomyces venetus</name>
    <dbReference type="NCBI Taxonomy" id="1701086"/>
    <lineage>
        <taxon>Bacteria</taxon>
        <taxon>Bacillati</taxon>
        <taxon>Actinomycetota</taxon>
        <taxon>Actinomycetes</taxon>
        <taxon>Kitasatosporales</taxon>
        <taxon>Streptomycetaceae</taxon>
        <taxon>Streptomyces</taxon>
    </lineage>
</organism>
<proteinExistence type="predicted"/>
<dbReference type="EMBL" id="BAABET010000001">
    <property type="protein sequence ID" value="GAA4294266.1"/>
    <property type="molecule type" value="Genomic_DNA"/>
</dbReference>
<sequence length="106" mass="11948">MASYDTYGTSTHTVDDLVRLVSVRLGMTFTERESHFRGVYHLADDHSVRVEVQPNEVPGDDEDEPFDDAHPECRVLVLTTTTTPGTTLRARLESIEGLLHLRHESV</sequence>
<protein>
    <recommendedName>
        <fullName evidence="3">Halobacterial output domain-containing protein</fullName>
    </recommendedName>
</protein>
<comment type="caution">
    <text evidence="1">The sequence shown here is derived from an EMBL/GenBank/DDBJ whole genome shotgun (WGS) entry which is preliminary data.</text>
</comment>
<dbReference type="Proteomes" id="UP001501115">
    <property type="component" value="Unassembled WGS sequence"/>
</dbReference>
<evidence type="ECO:0008006" key="3">
    <source>
        <dbReference type="Google" id="ProtNLM"/>
    </source>
</evidence>
<keyword evidence="2" id="KW-1185">Reference proteome</keyword>
<gene>
    <name evidence="1" type="ORF">GCM10023086_06240</name>
</gene>
<evidence type="ECO:0000313" key="2">
    <source>
        <dbReference type="Proteomes" id="UP001501115"/>
    </source>
</evidence>
<reference evidence="2" key="1">
    <citation type="journal article" date="2019" name="Int. J. Syst. Evol. Microbiol.">
        <title>The Global Catalogue of Microorganisms (GCM) 10K type strain sequencing project: providing services to taxonomists for standard genome sequencing and annotation.</title>
        <authorList>
            <consortium name="The Broad Institute Genomics Platform"/>
            <consortium name="The Broad Institute Genome Sequencing Center for Infectious Disease"/>
            <person name="Wu L."/>
            <person name="Ma J."/>
        </authorList>
    </citation>
    <scope>NUCLEOTIDE SEQUENCE [LARGE SCALE GENOMIC DNA]</scope>
    <source>
        <strain evidence="2">JCM 31290</strain>
    </source>
</reference>
<name>A0ABP8F493_9ACTN</name>
<accession>A0ABP8F493</accession>
<dbReference type="RefSeq" id="WP_345659769.1">
    <property type="nucleotide sequence ID" value="NZ_BAABET010000001.1"/>
</dbReference>